<evidence type="ECO:0000313" key="2">
    <source>
        <dbReference type="Proteomes" id="UP000324354"/>
    </source>
</evidence>
<dbReference type="AlphaFoldDB" id="A0A5C0XRN1"/>
<dbReference type="GeneID" id="13301875"/>
<gene>
    <name evidence="1" type="ORF">PFDSM3638_06365</name>
</gene>
<organism evidence="1 2">
    <name type="scientific">Pyrococcus furiosus (strain ATCC 43587 / DSM 3638 / JCM 8422 / Vc1)</name>
    <dbReference type="NCBI Taxonomy" id="186497"/>
    <lineage>
        <taxon>Archaea</taxon>
        <taxon>Methanobacteriati</taxon>
        <taxon>Methanobacteriota</taxon>
        <taxon>Thermococci</taxon>
        <taxon>Thermococcales</taxon>
        <taxon>Thermococcaceae</taxon>
        <taxon>Pyrococcus</taxon>
    </lineage>
</organism>
<reference evidence="1 2" key="1">
    <citation type="submission" date="2017-08" db="EMBL/GenBank/DDBJ databases">
        <title>Resequencing and Reannotation of the genome of Pyrococcus furiosus type strain DSM3638.</title>
        <authorList>
            <person name="Reichelt R.M."/>
            <person name="Bunk B."/>
        </authorList>
    </citation>
    <scope>NUCLEOTIDE SEQUENCE [LARGE SCALE GENOMIC DNA]</scope>
    <source>
        <strain evidence="1 2">DSM 3638</strain>
    </source>
</reference>
<dbReference type="Proteomes" id="UP000324354">
    <property type="component" value="Chromosome"/>
</dbReference>
<accession>A0A5C0XRN1</accession>
<dbReference type="EMBL" id="CP023154">
    <property type="protein sequence ID" value="QEK78918.1"/>
    <property type="molecule type" value="Genomic_DNA"/>
</dbReference>
<proteinExistence type="predicted"/>
<dbReference type="OrthoDB" id="85174at2157"/>
<sequence>MEELFEYLELLRARMEFAEMFYGFRMNYIPLYINDDIIVLDKNDGKIKRLSTKQELNKDELRKYLPKIKKNIESGFVDLLLTMNFHSIQTPED</sequence>
<dbReference type="GeneID" id="41713080"/>
<dbReference type="RefSeq" id="WP_011012420.1">
    <property type="nucleotide sequence ID" value="NC_003413.1"/>
</dbReference>
<name>A0A5C0XRN1_PYRFU</name>
<protein>
    <submittedName>
        <fullName evidence="1">Uncharacterized protein</fullName>
    </submittedName>
</protein>
<evidence type="ECO:0000313" key="1">
    <source>
        <dbReference type="EMBL" id="QEK78918.1"/>
    </source>
</evidence>